<keyword evidence="1" id="KW-0479">Metal-binding</keyword>
<dbReference type="RefSeq" id="WP_020309625.1">
    <property type="nucleotide sequence ID" value="NZ_JBBMEU010000008.1"/>
</dbReference>
<organism evidence="3 4">
    <name type="scientific">Megasphaera intestinihominis</name>
    <dbReference type="NCBI Taxonomy" id="3133159"/>
    <lineage>
        <taxon>Bacteria</taxon>
        <taxon>Bacillati</taxon>
        <taxon>Bacillota</taxon>
        <taxon>Negativicutes</taxon>
        <taxon>Veillonellales</taxon>
        <taxon>Veillonellaceae</taxon>
        <taxon>Megasphaera</taxon>
    </lineage>
</organism>
<accession>A0ABV1CTX5</accession>
<evidence type="ECO:0000313" key="4">
    <source>
        <dbReference type="Proteomes" id="UP001433088"/>
    </source>
</evidence>
<protein>
    <submittedName>
        <fullName evidence="3">SWIM zinc finger family protein</fullName>
    </submittedName>
</protein>
<sequence length="557" mass="65382">MDLGNWRDFFSSKIYKRGERYYEEGDVSNLKCTEKQITADVYGSDIYEVTIDLDDGRVEEMDCTCPYAEKGEYCKHMVAVLLAAEDEELDETTVAGKGKASWQDILQKLSESDLRNFVFQLAEDNRDLQKKIVLDFSRGKPSAQEMHRYEREIDRVLAPYDLLGYIEYNASKAFADKVLDYLSSTIPPLIKRSCTMEALELVNIMAANVADISFEDEDDQQLCLDECRTYWADIIGHAKPEDVPKLHQWFIQQMDAIKNKGNELYGYYEEVLYNDFDDPASLKWKLARLDAEIEHHESAKSDPNDWNYGYTYGTNLVMRIHTMQQLGYPQTDIEQYIQAHYENRQVRNMLISDAFKDNDYQRAVKLLRDSQAIDDDKDYCQQDYSTKLIHAYQALGDDEGYKQALWENIQHFNQDDLEQVSALKACCDADEWNTLKTKILQLPSCRYLRQRFWAEEKMVDELWADLQENLNPYDVDQYADVLKNKYGNEIRDYYADYVKKTMPGLNSRAQYRNCIFYLKKLSTYPEGLHLARKIAQEWRETYRNRRAMKDELSKAGF</sequence>
<reference evidence="3 4" key="1">
    <citation type="submission" date="2024-03" db="EMBL/GenBank/DDBJ databases">
        <title>Human intestinal bacterial collection.</title>
        <authorList>
            <person name="Pauvert C."/>
            <person name="Hitch T.C.A."/>
            <person name="Clavel T."/>
        </authorList>
    </citation>
    <scope>NUCLEOTIDE SEQUENCE [LARGE SCALE GENOMIC DNA]</scope>
    <source>
        <strain evidence="3 4">CLA-AA-H81</strain>
    </source>
</reference>
<dbReference type="Proteomes" id="UP001433088">
    <property type="component" value="Unassembled WGS sequence"/>
</dbReference>
<comment type="caution">
    <text evidence="3">The sequence shown here is derived from an EMBL/GenBank/DDBJ whole genome shotgun (WGS) entry which is preliminary data.</text>
</comment>
<dbReference type="EMBL" id="JBBMEU010000008">
    <property type="protein sequence ID" value="MEQ2421600.1"/>
    <property type="molecule type" value="Genomic_DNA"/>
</dbReference>
<keyword evidence="4" id="KW-1185">Reference proteome</keyword>
<dbReference type="Pfam" id="PF04434">
    <property type="entry name" value="SWIM"/>
    <property type="match status" value="1"/>
</dbReference>
<evidence type="ECO:0000259" key="2">
    <source>
        <dbReference type="PROSITE" id="PS50966"/>
    </source>
</evidence>
<evidence type="ECO:0000313" key="3">
    <source>
        <dbReference type="EMBL" id="MEQ2421600.1"/>
    </source>
</evidence>
<proteinExistence type="predicted"/>
<evidence type="ECO:0000256" key="1">
    <source>
        <dbReference type="PROSITE-ProRule" id="PRU00325"/>
    </source>
</evidence>
<gene>
    <name evidence="3" type="ORF">WMO23_02475</name>
</gene>
<name>A0ABV1CTX5_9FIRM</name>
<dbReference type="InterPro" id="IPR007527">
    <property type="entry name" value="Znf_SWIM"/>
</dbReference>
<feature type="domain" description="SWIM-type" evidence="2">
    <location>
        <begin position="47"/>
        <end position="85"/>
    </location>
</feature>
<dbReference type="PROSITE" id="PS50966">
    <property type="entry name" value="ZF_SWIM"/>
    <property type="match status" value="1"/>
</dbReference>
<keyword evidence="1" id="KW-0863">Zinc-finger</keyword>
<keyword evidence="1" id="KW-0862">Zinc</keyword>